<dbReference type="PANTHER" id="PTHR30480">
    <property type="entry name" value="BETA-HEXOSAMINIDASE-RELATED"/>
    <property type="match status" value="1"/>
</dbReference>
<evidence type="ECO:0000256" key="3">
    <source>
        <dbReference type="ARBA" id="ARBA00012663"/>
    </source>
</evidence>
<dbReference type="OrthoDB" id="9805821at2"/>
<gene>
    <name evidence="9" type="ORF">BFS05_06220</name>
</gene>
<dbReference type="AlphaFoldDB" id="A0A2K1STI6"/>
<organism evidence="9 10">
    <name type="scientific">Gardnerella vaginalis</name>
    <dbReference type="NCBI Taxonomy" id="2702"/>
    <lineage>
        <taxon>Bacteria</taxon>
        <taxon>Bacillati</taxon>
        <taxon>Actinomycetota</taxon>
        <taxon>Actinomycetes</taxon>
        <taxon>Bifidobacteriales</taxon>
        <taxon>Bifidobacteriaceae</taxon>
        <taxon>Gardnerella</taxon>
    </lineage>
</organism>
<dbReference type="InterPro" id="IPR001764">
    <property type="entry name" value="Glyco_hydro_3_N"/>
</dbReference>
<evidence type="ECO:0000256" key="5">
    <source>
        <dbReference type="ARBA" id="ARBA00023295"/>
    </source>
</evidence>
<evidence type="ECO:0000256" key="6">
    <source>
        <dbReference type="SAM" id="MobiDB-lite"/>
    </source>
</evidence>
<protein>
    <recommendedName>
        <fullName evidence="3">beta-N-acetylhexosaminidase</fullName>
        <ecNumber evidence="3">3.2.1.52</ecNumber>
    </recommendedName>
</protein>
<keyword evidence="5" id="KW-0326">Glycosidase</keyword>
<proteinExistence type="inferred from homology"/>
<keyword evidence="7" id="KW-1133">Transmembrane helix</keyword>
<comment type="catalytic activity">
    <reaction evidence="1">
        <text>Hydrolysis of terminal non-reducing N-acetyl-D-hexosamine residues in N-acetyl-beta-D-hexosaminides.</text>
        <dbReference type="EC" id="3.2.1.52"/>
    </reaction>
</comment>
<dbReference type="InterPro" id="IPR017853">
    <property type="entry name" value="GH"/>
</dbReference>
<evidence type="ECO:0000313" key="10">
    <source>
        <dbReference type="Proteomes" id="UP000236146"/>
    </source>
</evidence>
<evidence type="ECO:0000256" key="2">
    <source>
        <dbReference type="ARBA" id="ARBA00005336"/>
    </source>
</evidence>
<comment type="caution">
    <text evidence="9">The sequence shown here is derived from an EMBL/GenBank/DDBJ whole genome shotgun (WGS) entry which is preliminary data.</text>
</comment>
<feature type="compositionally biased region" description="Polar residues" evidence="6">
    <location>
        <begin position="459"/>
        <end position="471"/>
    </location>
</feature>
<keyword evidence="7" id="KW-0812">Transmembrane</keyword>
<feature type="transmembrane region" description="Helical" evidence="7">
    <location>
        <begin position="44"/>
        <end position="66"/>
    </location>
</feature>
<dbReference type="InterPro" id="IPR050226">
    <property type="entry name" value="NagZ_Beta-hexosaminidase"/>
</dbReference>
<dbReference type="Gene3D" id="3.20.20.300">
    <property type="entry name" value="Glycoside hydrolase, family 3, N-terminal domain"/>
    <property type="match status" value="1"/>
</dbReference>
<evidence type="ECO:0000313" key="9">
    <source>
        <dbReference type="EMBL" id="PNS42825.1"/>
    </source>
</evidence>
<keyword evidence="4 9" id="KW-0378">Hydrolase</keyword>
<dbReference type="GO" id="GO:0004563">
    <property type="term" value="F:beta-N-acetylhexosaminidase activity"/>
    <property type="evidence" value="ECO:0007669"/>
    <property type="project" value="UniProtKB-EC"/>
</dbReference>
<dbReference type="RefSeq" id="WP_103085096.1">
    <property type="nucleotide sequence ID" value="NZ_MNLH01000009.1"/>
</dbReference>
<accession>A0A2K1STI6</accession>
<dbReference type="GO" id="GO:0005975">
    <property type="term" value="P:carbohydrate metabolic process"/>
    <property type="evidence" value="ECO:0007669"/>
    <property type="project" value="InterPro"/>
</dbReference>
<dbReference type="EC" id="3.2.1.52" evidence="3"/>
<evidence type="ECO:0000256" key="1">
    <source>
        <dbReference type="ARBA" id="ARBA00001231"/>
    </source>
</evidence>
<dbReference type="Proteomes" id="UP000236146">
    <property type="component" value="Unassembled WGS sequence"/>
</dbReference>
<comment type="similarity">
    <text evidence="2">Belongs to the glycosyl hydrolase 3 family.</text>
</comment>
<reference evidence="9 10" key="1">
    <citation type="submission" date="2016-10" db="EMBL/GenBank/DDBJ databases">
        <authorList>
            <person name="Varghese N."/>
        </authorList>
    </citation>
    <scope>NUCLEOTIDE SEQUENCE [LARGE SCALE GENOMIC DNA]</scope>
    <source>
        <strain evidence="9 10">KA00225</strain>
    </source>
</reference>
<evidence type="ECO:0000259" key="8">
    <source>
        <dbReference type="Pfam" id="PF00933"/>
    </source>
</evidence>
<feature type="region of interest" description="Disordered" evidence="6">
    <location>
        <begin position="459"/>
        <end position="481"/>
    </location>
</feature>
<dbReference type="PANTHER" id="PTHR30480:SF13">
    <property type="entry name" value="BETA-HEXOSAMINIDASE"/>
    <property type="match status" value="1"/>
</dbReference>
<sequence length="481" mass="53262">MVNRRNFRGDRLSKSSKRCVYGRPNCAYPKRVHHLSREKIVHKAWMSFIAIVVSIAVIAAIIFGVYKFYGHDLNIGFGALSKESVQSQAKAHKIKHKYHFNFKISDSEVDKMLRSMSLEDKVAQMFMVTPEQLLGIRGVVTSTGPYIRNSFYRIPVGGIMYKAENLQNPQQTKDMIKALQSISKARVGLNAFVSVDEEGGTVARVSRNPAMNVEKSPNMCDVGATKKPVKAMKIGKRMGEYLSDLGFNVDFAPDADVLTDPNNTLIKKRSFGSNPKIVTSMTEAFTEGLQSSNIFATYKHFPGHGSTHTDSHMGITISELSEEDLQRVDLKPFKDASEIGVQFIMVSHVSYPKVTGDNTPASVSEKIVTGLARNKLKYNGILISDSMGMGAITNVYGPGQAAVQGIRAGLDMLLSPVDLQTAYQSVLQAVRNKTISEKRIDESVRRILKVKLHLESQESSNSKKVVVPQNSDSKKVVVRKK</sequence>
<dbReference type="EMBL" id="MNLH01000009">
    <property type="protein sequence ID" value="PNS42825.1"/>
    <property type="molecule type" value="Genomic_DNA"/>
</dbReference>
<name>A0A2K1STI6_GARVA</name>
<keyword evidence="7" id="KW-0472">Membrane</keyword>
<dbReference type="GO" id="GO:0009254">
    <property type="term" value="P:peptidoglycan turnover"/>
    <property type="evidence" value="ECO:0007669"/>
    <property type="project" value="TreeGrafter"/>
</dbReference>
<feature type="domain" description="Glycoside hydrolase family 3 N-terminal" evidence="8">
    <location>
        <begin position="118"/>
        <end position="450"/>
    </location>
</feature>
<evidence type="ECO:0000256" key="4">
    <source>
        <dbReference type="ARBA" id="ARBA00022801"/>
    </source>
</evidence>
<dbReference type="SUPFAM" id="SSF51445">
    <property type="entry name" value="(Trans)glycosidases"/>
    <property type="match status" value="1"/>
</dbReference>
<evidence type="ECO:0000256" key="7">
    <source>
        <dbReference type="SAM" id="Phobius"/>
    </source>
</evidence>
<dbReference type="InterPro" id="IPR036962">
    <property type="entry name" value="Glyco_hydro_3_N_sf"/>
</dbReference>
<dbReference type="Pfam" id="PF00933">
    <property type="entry name" value="Glyco_hydro_3"/>
    <property type="match status" value="1"/>
</dbReference>